<proteinExistence type="predicted"/>
<evidence type="ECO:0000313" key="2">
    <source>
        <dbReference type="Proteomes" id="UP000664844"/>
    </source>
</evidence>
<evidence type="ECO:0008006" key="3">
    <source>
        <dbReference type="Google" id="ProtNLM"/>
    </source>
</evidence>
<reference evidence="1 2" key="1">
    <citation type="submission" date="2021-03" db="EMBL/GenBank/DDBJ databases">
        <title>Metabolic Capacity of the Antarctic Cyanobacterium Phormidium pseudopriestleyi that Sustains Oxygenic Photosynthesis in the Presence of Hydrogen Sulfide.</title>
        <authorList>
            <person name="Lumian J.E."/>
            <person name="Jungblut A.D."/>
            <person name="Dillon M.L."/>
            <person name="Hawes I."/>
            <person name="Doran P.T."/>
            <person name="Mackey T.J."/>
            <person name="Dick G.J."/>
            <person name="Grettenberger C.L."/>
            <person name="Sumner D.Y."/>
        </authorList>
    </citation>
    <scope>NUCLEOTIDE SEQUENCE [LARGE SCALE GENOMIC DNA]</scope>
    <source>
        <strain evidence="1 2">FRX01</strain>
    </source>
</reference>
<name>A0ABS3FUC9_9CYAN</name>
<gene>
    <name evidence="1" type="ORF">J0895_16855</name>
</gene>
<evidence type="ECO:0000313" key="1">
    <source>
        <dbReference type="EMBL" id="MBO0350731.1"/>
    </source>
</evidence>
<keyword evidence="2" id="KW-1185">Reference proteome</keyword>
<dbReference type="InterPro" id="IPR009057">
    <property type="entry name" value="Homeodomain-like_sf"/>
</dbReference>
<accession>A0ABS3FUC9</accession>
<dbReference type="Proteomes" id="UP000664844">
    <property type="component" value="Unassembled WGS sequence"/>
</dbReference>
<sequence>MPTPKASVCTVSSRQHQLLEQISHRATNPRRLVERAKLVLLANDGINNTEISKQLQMNRNQV</sequence>
<organism evidence="1 2">
    <name type="scientific">Phormidium pseudopriestleyi FRX01</name>
    <dbReference type="NCBI Taxonomy" id="1759528"/>
    <lineage>
        <taxon>Bacteria</taxon>
        <taxon>Bacillati</taxon>
        <taxon>Cyanobacteriota</taxon>
        <taxon>Cyanophyceae</taxon>
        <taxon>Oscillatoriophycideae</taxon>
        <taxon>Oscillatoriales</taxon>
        <taxon>Oscillatoriaceae</taxon>
        <taxon>Phormidium</taxon>
    </lineage>
</organism>
<protein>
    <recommendedName>
        <fullName evidence="3">Transposase</fullName>
    </recommendedName>
</protein>
<dbReference type="SUPFAM" id="SSF46689">
    <property type="entry name" value="Homeodomain-like"/>
    <property type="match status" value="1"/>
</dbReference>
<comment type="caution">
    <text evidence="1">The sequence shown here is derived from an EMBL/GenBank/DDBJ whole genome shotgun (WGS) entry which is preliminary data.</text>
</comment>
<dbReference type="EMBL" id="JAFLQW010000449">
    <property type="protein sequence ID" value="MBO0350731.1"/>
    <property type="molecule type" value="Genomic_DNA"/>
</dbReference>
<feature type="non-terminal residue" evidence="1">
    <location>
        <position position="62"/>
    </location>
</feature>